<evidence type="ECO:0000256" key="1">
    <source>
        <dbReference type="ARBA" id="ARBA00007447"/>
    </source>
</evidence>
<dbReference type="PRINTS" id="PR00792">
    <property type="entry name" value="PEPSIN"/>
</dbReference>
<dbReference type="InterPro" id="IPR033121">
    <property type="entry name" value="PEPTIDASE_A1"/>
</dbReference>
<dbReference type="PROSITE" id="PS51767">
    <property type="entry name" value="PEPTIDASE_A1"/>
    <property type="match status" value="1"/>
</dbReference>
<dbReference type="RefSeq" id="XP_008078378.1">
    <property type="nucleotide sequence ID" value="XM_008080187.1"/>
</dbReference>
<dbReference type="PANTHER" id="PTHR47966:SF47">
    <property type="entry name" value="ENDOPEPTIDASE, PUTATIVE (AFU_ORTHOLOGUE AFUA_3G01220)-RELATED"/>
    <property type="match status" value="1"/>
</dbReference>
<dbReference type="OMA" id="WFNRECY"/>
<dbReference type="HOGENOM" id="CLU_035052_1_0_1"/>
<keyword evidence="5" id="KW-0378">Hydrolase</keyword>
<feature type="active site" evidence="2">
    <location>
        <position position="298"/>
    </location>
</feature>
<dbReference type="GO" id="GO:0006508">
    <property type="term" value="P:proteolysis"/>
    <property type="evidence" value="ECO:0007669"/>
    <property type="project" value="UniProtKB-KW"/>
</dbReference>
<feature type="chain" id="PRO_5004508521" evidence="3">
    <location>
        <begin position="19"/>
        <end position="462"/>
    </location>
</feature>
<keyword evidence="6" id="KW-1185">Reference proteome</keyword>
<dbReference type="Pfam" id="PF00026">
    <property type="entry name" value="Asp"/>
    <property type="match status" value="1"/>
</dbReference>
<dbReference type="PANTHER" id="PTHR47966">
    <property type="entry name" value="BETA-SITE APP-CLEAVING ENZYME, ISOFORM A-RELATED"/>
    <property type="match status" value="1"/>
</dbReference>
<keyword evidence="3" id="KW-0732">Signal</keyword>
<name>S3E7X6_GLAL2</name>
<dbReference type="InterPro" id="IPR001461">
    <property type="entry name" value="Aspartic_peptidase_A1"/>
</dbReference>
<dbReference type="EMBL" id="KE145356">
    <property type="protein sequence ID" value="EPE34443.1"/>
    <property type="molecule type" value="Genomic_DNA"/>
</dbReference>
<dbReference type="eggNOG" id="KOG1339">
    <property type="taxonomic scope" value="Eukaryota"/>
</dbReference>
<dbReference type="InterPro" id="IPR034164">
    <property type="entry name" value="Pepsin-like_dom"/>
</dbReference>
<protein>
    <submittedName>
        <fullName evidence="5">Acid protease</fullName>
    </submittedName>
</protein>
<accession>S3E7X6</accession>
<feature type="domain" description="Peptidase A1" evidence="4">
    <location>
        <begin position="56"/>
        <end position="414"/>
    </location>
</feature>
<reference evidence="5 6" key="1">
    <citation type="journal article" date="2013" name="BMC Genomics">
        <title>Genomics-driven discovery of the pneumocandin biosynthetic gene cluster in the fungus Glarea lozoyensis.</title>
        <authorList>
            <person name="Chen L."/>
            <person name="Yue Q."/>
            <person name="Zhang X."/>
            <person name="Xiang M."/>
            <person name="Wang C."/>
            <person name="Li S."/>
            <person name="Che Y."/>
            <person name="Ortiz-Lopez F.J."/>
            <person name="Bills G.F."/>
            <person name="Liu X."/>
            <person name="An Z."/>
        </authorList>
    </citation>
    <scope>NUCLEOTIDE SEQUENCE [LARGE SCALE GENOMIC DNA]</scope>
    <source>
        <strain evidence="6">ATCC 20868 / MF5171</strain>
    </source>
</reference>
<comment type="similarity">
    <text evidence="1">Belongs to the peptidase A1 family.</text>
</comment>
<dbReference type="OrthoDB" id="15189at2759"/>
<dbReference type="Proteomes" id="UP000016922">
    <property type="component" value="Unassembled WGS sequence"/>
</dbReference>
<evidence type="ECO:0000259" key="4">
    <source>
        <dbReference type="PROSITE" id="PS51767"/>
    </source>
</evidence>
<dbReference type="InterPro" id="IPR021109">
    <property type="entry name" value="Peptidase_aspartic_dom_sf"/>
</dbReference>
<proteinExistence type="inferred from homology"/>
<gene>
    <name evidence="5" type="ORF">GLAREA_10137</name>
</gene>
<dbReference type="SUPFAM" id="SSF50630">
    <property type="entry name" value="Acid proteases"/>
    <property type="match status" value="1"/>
</dbReference>
<dbReference type="KEGG" id="glz:GLAREA_10137"/>
<dbReference type="GeneID" id="19469184"/>
<dbReference type="AlphaFoldDB" id="S3E7X6"/>
<dbReference type="Gene3D" id="2.40.70.10">
    <property type="entry name" value="Acid Proteases"/>
    <property type="match status" value="2"/>
</dbReference>
<evidence type="ECO:0000313" key="6">
    <source>
        <dbReference type="Proteomes" id="UP000016922"/>
    </source>
</evidence>
<dbReference type="GO" id="GO:0004190">
    <property type="term" value="F:aspartic-type endopeptidase activity"/>
    <property type="evidence" value="ECO:0007669"/>
    <property type="project" value="InterPro"/>
</dbReference>
<evidence type="ECO:0000256" key="3">
    <source>
        <dbReference type="SAM" id="SignalP"/>
    </source>
</evidence>
<dbReference type="MEROPS" id="A01.081"/>
<feature type="signal peptide" evidence="3">
    <location>
        <begin position="1"/>
        <end position="18"/>
    </location>
</feature>
<sequence>MFFVSFISIAIYLTHVAGKSLNPLNESRKGVINSRDINTGVTLPLKATFTPGGTILDVDVTVGGQNFSMYLDTGSSDFYLPRTNFQCLNGTDNSILPQESCLFNKAYTISPTFQQINNQSFGVKYGSGIATGILGYETVTIGGLTVERQQIGVADRITDVGDGNDSGVLGLAYPYLTSAHPGTDYPNDTLSLWSNRIPYDPLFTSLHKQGSVKPFFSLAINRTPVNVSNGDGGLLGLGTVVEVPHKPTFAIAPVQIIGVIPPFFTDNVTAKTYWALSVKSTDINHLVSTNNSFQALVDCGNFFNLVPKDVALSINNAFQPPATPNIDFLETGSSTVSCNATAPSFGMSFSNNVTIYIDPRDMLVENADGTCTSAFVDADVLGESTGIVLHILGTPFLRSVVSIWDFGKDEMRFAERIETSGGADPPPNSSVPVVPSSNGANQGSEIYVTCLLFTVLTLVLVL</sequence>
<dbReference type="GO" id="GO:0000324">
    <property type="term" value="C:fungal-type vacuole"/>
    <property type="evidence" value="ECO:0007669"/>
    <property type="project" value="TreeGrafter"/>
</dbReference>
<organism evidence="5 6">
    <name type="scientific">Glarea lozoyensis (strain ATCC 20868 / MF5171)</name>
    <dbReference type="NCBI Taxonomy" id="1116229"/>
    <lineage>
        <taxon>Eukaryota</taxon>
        <taxon>Fungi</taxon>
        <taxon>Dikarya</taxon>
        <taxon>Ascomycota</taxon>
        <taxon>Pezizomycotina</taxon>
        <taxon>Leotiomycetes</taxon>
        <taxon>Helotiales</taxon>
        <taxon>Helotiaceae</taxon>
        <taxon>Glarea</taxon>
    </lineage>
</organism>
<dbReference type="CDD" id="cd05471">
    <property type="entry name" value="pepsin_like"/>
    <property type="match status" value="1"/>
</dbReference>
<evidence type="ECO:0000313" key="5">
    <source>
        <dbReference type="EMBL" id="EPE34443.1"/>
    </source>
</evidence>
<feature type="active site" evidence="2">
    <location>
        <position position="72"/>
    </location>
</feature>
<evidence type="ECO:0000256" key="2">
    <source>
        <dbReference type="PIRSR" id="PIRSR601461-1"/>
    </source>
</evidence>
<keyword evidence="5" id="KW-0645">Protease</keyword>